<feature type="compositionally biased region" description="Polar residues" evidence="2">
    <location>
        <begin position="546"/>
        <end position="558"/>
    </location>
</feature>
<reference evidence="5 6" key="1">
    <citation type="submission" date="2019-05" db="EMBL/GenBank/DDBJ databases">
        <title>Genome-based reclassification of Lactobacillus casei as Lactobacillus casei subsp. casei. subsp.nov., description of Lactobacillus casei subsp. zeae subsp. nov., and emended description of Lactobacillus casei.</title>
        <authorList>
            <person name="Huang C.-H."/>
        </authorList>
    </citation>
    <scope>NUCLEOTIDE SEQUENCE [LARGE SCALE GENOMIC DNA]</scope>
    <source>
        <strain evidence="5 6">CRBIP24.58</strain>
    </source>
</reference>
<feature type="compositionally biased region" description="Polar residues" evidence="2">
    <location>
        <begin position="92"/>
        <end position="141"/>
    </location>
</feature>
<evidence type="ECO:0000256" key="1">
    <source>
        <dbReference type="ARBA" id="ARBA00022729"/>
    </source>
</evidence>
<evidence type="ECO:0000256" key="3">
    <source>
        <dbReference type="SAM" id="Phobius"/>
    </source>
</evidence>
<accession>A0A5R8LRT7</accession>
<keyword evidence="1" id="KW-0732">Signal</keyword>
<dbReference type="NCBIfam" id="TIGR03715">
    <property type="entry name" value="KxYKxGKxW"/>
    <property type="match status" value="1"/>
</dbReference>
<proteinExistence type="predicted"/>
<feature type="compositionally biased region" description="Polar residues" evidence="2">
    <location>
        <begin position="156"/>
        <end position="175"/>
    </location>
</feature>
<feature type="domain" description="SCP" evidence="4">
    <location>
        <begin position="704"/>
        <end position="816"/>
    </location>
</feature>
<feature type="region of interest" description="Disordered" evidence="2">
    <location>
        <begin position="80"/>
        <end position="229"/>
    </location>
</feature>
<comment type="caution">
    <text evidence="5">The sequence shown here is derived from an EMBL/GenBank/DDBJ whole genome shotgun (WGS) entry which is preliminary data.</text>
</comment>
<name>A0A5R8LRT7_LACZE</name>
<dbReference type="SUPFAM" id="SSF55797">
    <property type="entry name" value="PR-1-like"/>
    <property type="match status" value="1"/>
</dbReference>
<dbReference type="Gene3D" id="3.40.33.10">
    <property type="entry name" value="CAP"/>
    <property type="match status" value="1"/>
</dbReference>
<feature type="compositionally biased region" description="Low complexity" evidence="2">
    <location>
        <begin position="199"/>
        <end position="220"/>
    </location>
</feature>
<keyword evidence="3" id="KW-0472">Membrane</keyword>
<protein>
    <recommendedName>
        <fullName evidence="4">SCP domain-containing protein</fullName>
    </recommendedName>
</protein>
<gene>
    <name evidence="5" type="ORF">FEI14_11040</name>
</gene>
<dbReference type="Proteomes" id="UP000307781">
    <property type="component" value="Unassembled WGS sequence"/>
</dbReference>
<sequence length="897" mass="94945">MGNHSGQRWLNQQTKITRFRRWKSGKKWLYASSVIVTFASGAFLADAVMTNHVNADTQSDIETAIKVADQVQKTATQAANLQNSGVPRDKNAGSQVTREQNNQPTVDNQEKITVSPQQETQQVSTTKEASQASAPVSQQKNETVATTTEEPVVHLASTTSENDPSRSAQNVSQPAATAELTKNDKYTEEGSSVSAELQSIAESETKTSSSSTEGPTSITSNAANDEAEKNQEAWIRQAINASLHIDQYVSNVNQSQNEVKLEEITSAAVADHASAIILGATSTSAAAQPWLTAPDLSQLVKQISDVYNLTLGDAVKWAIKNGVNGALDGLSAIVSGLRSVAGSLPIVNVILPLASGAIKAAQDAVTVANSLGIDPTGLVSGALNLGINTIGKAIQGVISPVLKAIPFIGQNLANAINPLLDTATNLGPASIVKAVAGVVGLSGVLTGVSNITATVAPTIINALQGVLNISVSVVNGIASFAGSAMTMFKDVLGGIMAPIQWVINQVKTTIQGLFPGSSSTGAATNNNNDKNHQNGDSKTPAPETPDATNSDSPDTSKSTTLTPYINLFDMSIPLGTRWNPTKMLIAAVDSTGKAVSLSDIRIDGTVPVTLPGIYFQRFEFTDPNGTIVTKMGKVRVGGKESYAIPSDSATLASITNAIQALPHTDSNLASRFTSTTNYPSKEAVYLAANPDFKPDAKEIAADFLQYVNQLRTLNGQKPLTYSASEEAFATKRVQEIMTNFSHDGSHGSTEDIGASKGIIEDMHSNQEIAYYLVMDWYDESDNPEPIGDGHYGHRANLLYGGPTMGLAFTQSPSEKNQYSYYYAFEAPTYSDKSLYDKALAMANAKTNPQTVPLPDTTFVYVDSPKFASLQAQLKQLQTEQKAVAPNPAPAIKTVAIA</sequence>
<feature type="region of interest" description="Disordered" evidence="2">
    <location>
        <begin position="517"/>
        <end position="558"/>
    </location>
</feature>
<evidence type="ECO:0000259" key="4">
    <source>
        <dbReference type="Pfam" id="PF00188"/>
    </source>
</evidence>
<dbReference type="AlphaFoldDB" id="A0A5R8LRT7"/>
<evidence type="ECO:0000313" key="6">
    <source>
        <dbReference type="Proteomes" id="UP000307781"/>
    </source>
</evidence>
<dbReference type="Pfam" id="PF00188">
    <property type="entry name" value="CAP"/>
    <property type="match status" value="1"/>
</dbReference>
<organism evidence="5 6">
    <name type="scientific">Lacticaseibacillus zeae</name>
    <name type="common">Lactobacillus zeae</name>
    <dbReference type="NCBI Taxonomy" id="57037"/>
    <lineage>
        <taxon>Bacteria</taxon>
        <taxon>Bacillati</taxon>
        <taxon>Bacillota</taxon>
        <taxon>Bacilli</taxon>
        <taxon>Lactobacillales</taxon>
        <taxon>Lactobacillaceae</taxon>
        <taxon>Lacticaseibacillus</taxon>
    </lineage>
</organism>
<feature type="compositionally biased region" description="Low complexity" evidence="2">
    <location>
        <begin position="517"/>
        <end position="528"/>
    </location>
</feature>
<feature type="transmembrane region" description="Helical" evidence="3">
    <location>
        <begin position="28"/>
        <end position="49"/>
    </location>
</feature>
<keyword evidence="3" id="KW-0812">Transmembrane</keyword>
<dbReference type="InterPro" id="IPR035940">
    <property type="entry name" value="CAP_sf"/>
</dbReference>
<evidence type="ECO:0000256" key="2">
    <source>
        <dbReference type="SAM" id="MobiDB-lite"/>
    </source>
</evidence>
<dbReference type="InterPro" id="IPR014044">
    <property type="entry name" value="CAP_dom"/>
</dbReference>
<keyword evidence="3" id="KW-1133">Transmembrane helix</keyword>
<dbReference type="EMBL" id="VBWN01000009">
    <property type="protein sequence ID" value="TLF39962.1"/>
    <property type="molecule type" value="Genomic_DNA"/>
</dbReference>
<evidence type="ECO:0000313" key="5">
    <source>
        <dbReference type="EMBL" id="TLF39962.1"/>
    </source>
</evidence>
<dbReference type="InterPro" id="IPR022263">
    <property type="entry name" value="KxYKxGKxW"/>
</dbReference>